<keyword evidence="5 7" id="KW-1133">Transmembrane helix</keyword>
<dbReference type="InterPro" id="IPR000045">
    <property type="entry name" value="Prepilin_IV_endopep_pep"/>
</dbReference>
<proteinExistence type="inferred from homology"/>
<dbReference type="Pfam" id="PF01478">
    <property type="entry name" value="Peptidase_A24"/>
    <property type="match status" value="1"/>
</dbReference>
<evidence type="ECO:0000256" key="2">
    <source>
        <dbReference type="ARBA" id="ARBA00005801"/>
    </source>
</evidence>
<evidence type="ECO:0000259" key="9">
    <source>
        <dbReference type="Pfam" id="PF06750"/>
    </source>
</evidence>
<comment type="caution">
    <text evidence="10">The sequence shown here is derived from an EMBL/GenBank/DDBJ whole genome shotgun (WGS) entry which is preliminary data.</text>
</comment>
<dbReference type="GO" id="GO:0005886">
    <property type="term" value="C:plasma membrane"/>
    <property type="evidence" value="ECO:0007669"/>
    <property type="project" value="UniProtKB-SubCell"/>
</dbReference>
<comment type="subcellular location">
    <subcellularLocation>
        <location evidence="1">Cell membrane</location>
        <topology evidence="1">Multi-pass membrane protein</topology>
    </subcellularLocation>
</comment>
<dbReference type="PANTHER" id="PTHR30487:SF0">
    <property type="entry name" value="PREPILIN LEADER PEPTIDASE_N-METHYLTRANSFERASE-RELATED"/>
    <property type="match status" value="1"/>
</dbReference>
<dbReference type="Pfam" id="PF06750">
    <property type="entry name" value="A24_N_bact"/>
    <property type="match status" value="1"/>
</dbReference>
<dbReference type="GO" id="GO:0032259">
    <property type="term" value="P:methylation"/>
    <property type="evidence" value="ECO:0007669"/>
    <property type="project" value="UniProtKB-KW"/>
</dbReference>
<accession>A0A4Q7PNC9</accession>
<keyword evidence="11" id="KW-1185">Reference proteome</keyword>
<evidence type="ECO:0000256" key="3">
    <source>
        <dbReference type="ARBA" id="ARBA00022475"/>
    </source>
</evidence>
<feature type="transmembrane region" description="Helical" evidence="7">
    <location>
        <begin position="196"/>
        <end position="216"/>
    </location>
</feature>
<dbReference type="Proteomes" id="UP000292927">
    <property type="component" value="Unassembled WGS sequence"/>
</dbReference>
<reference evidence="10 11" key="1">
    <citation type="submission" date="2019-02" db="EMBL/GenBank/DDBJ databases">
        <title>Genomic Encyclopedia of Type Strains, Phase IV (KMG-IV): sequencing the most valuable type-strain genomes for metagenomic binning, comparative biology and taxonomic classification.</title>
        <authorList>
            <person name="Goeker M."/>
        </authorList>
    </citation>
    <scope>NUCLEOTIDE SEQUENCE [LARGE SCALE GENOMIC DNA]</scope>
    <source>
        <strain evidence="10 11">DSM 29486</strain>
    </source>
</reference>
<evidence type="ECO:0000313" key="10">
    <source>
        <dbReference type="EMBL" id="RZT02293.1"/>
    </source>
</evidence>
<dbReference type="GO" id="GO:0004190">
    <property type="term" value="F:aspartic-type endopeptidase activity"/>
    <property type="evidence" value="ECO:0007669"/>
    <property type="project" value="InterPro"/>
</dbReference>
<gene>
    <name evidence="10" type="ORF">EV209_0404</name>
</gene>
<keyword evidence="3" id="KW-1003">Cell membrane</keyword>
<evidence type="ECO:0000313" key="11">
    <source>
        <dbReference type="Proteomes" id="UP000292927"/>
    </source>
</evidence>
<evidence type="ECO:0000256" key="4">
    <source>
        <dbReference type="ARBA" id="ARBA00022692"/>
    </source>
</evidence>
<dbReference type="EMBL" id="SGXF01000001">
    <property type="protein sequence ID" value="RZT02293.1"/>
    <property type="molecule type" value="Genomic_DNA"/>
</dbReference>
<feature type="domain" description="Prepilin type IV endopeptidase peptidase" evidence="8">
    <location>
        <begin position="108"/>
        <end position="212"/>
    </location>
</feature>
<feature type="transmembrane region" description="Helical" evidence="7">
    <location>
        <begin position="131"/>
        <end position="149"/>
    </location>
</feature>
<feature type="transmembrane region" description="Helical" evidence="7">
    <location>
        <begin position="85"/>
        <end position="111"/>
    </location>
</feature>
<organism evidence="10 11">
    <name type="scientific">Cuneatibacter caecimuris</name>
    <dbReference type="NCBI Taxonomy" id="1796618"/>
    <lineage>
        <taxon>Bacteria</taxon>
        <taxon>Bacillati</taxon>
        <taxon>Bacillota</taxon>
        <taxon>Clostridia</taxon>
        <taxon>Lachnospirales</taxon>
        <taxon>Lachnospiraceae</taxon>
        <taxon>Cuneatibacter</taxon>
    </lineage>
</organism>
<evidence type="ECO:0000256" key="5">
    <source>
        <dbReference type="ARBA" id="ARBA00022989"/>
    </source>
</evidence>
<dbReference type="RefSeq" id="WP_130432541.1">
    <property type="nucleotide sequence ID" value="NZ_SGXF01000001.1"/>
</dbReference>
<evidence type="ECO:0000259" key="8">
    <source>
        <dbReference type="Pfam" id="PF01478"/>
    </source>
</evidence>
<feature type="transmembrane region" description="Helical" evidence="7">
    <location>
        <begin position="6"/>
        <end position="27"/>
    </location>
</feature>
<dbReference type="GO" id="GO:0006465">
    <property type="term" value="P:signal peptide processing"/>
    <property type="evidence" value="ECO:0007669"/>
    <property type="project" value="TreeGrafter"/>
</dbReference>
<dbReference type="PANTHER" id="PTHR30487">
    <property type="entry name" value="TYPE 4 PREPILIN-LIKE PROTEINS LEADER PEPTIDE-PROCESSING ENZYME"/>
    <property type="match status" value="1"/>
</dbReference>
<keyword evidence="10" id="KW-0489">Methyltransferase</keyword>
<dbReference type="OrthoDB" id="9789291at2"/>
<protein>
    <submittedName>
        <fullName evidence="10">Leader peptidase (Prepilin peptidase)/N-methyltransferase</fullName>
    </submittedName>
</protein>
<feature type="domain" description="Prepilin peptidase A24 N-terminal" evidence="9">
    <location>
        <begin position="15"/>
        <end position="94"/>
    </location>
</feature>
<dbReference type="AlphaFoldDB" id="A0A4Q7PNC9"/>
<sequence length="257" mass="27878">MELVLQVLITVIVFLLGASIYSFLNVVRFRLPRKMDFIRGRSICPACKRELTGKDLVPVFSYLLLRGRCRYCGDRIPADSLLTELVGGVSAALAGYILGWNIQTAVIWLFFSILFEVALLDAQTMEIPDGFVAALALIGLAGILTGPSLPLAERLIGVFSVSVPLLLLTLLIPGAFGGGDIKMMAACGLFLGWKLSLVALFLAVVTGGFYGIYLLAAGKKGRKEHFAFGPFLCAGMFLAYFWGTPLLDWYLGLLALN</sequence>
<dbReference type="GO" id="GO:0008168">
    <property type="term" value="F:methyltransferase activity"/>
    <property type="evidence" value="ECO:0007669"/>
    <property type="project" value="UniProtKB-KW"/>
</dbReference>
<feature type="transmembrane region" description="Helical" evidence="7">
    <location>
        <begin position="228"/>
        <end position="251"/>
    </location>
</feature>
<keyword evidence="4 7" id="KW-0812">Transmembrane</keyword>
<dbReference type="InterPro" id="IPR010627">
    <property type="entry name" value="Prepilin_pept_A24_N"/>
</dbReference>
<evidence type="ECO:0000256" key="7">
    <source>
        <dbReference type="SAM" id="Phobius"/>
    </source>
</evidence>
<evidence type="ECO:0000256" key="6">
    <source>
        <dbReference type="ARBA" id="ARBA00023136"/>
    </source>
</evidence>
<keyword evidence="10" id="KW-0808">Transferase</keyword>
<keyword evidence="6 7" id="KW-0472">Membrane</keyword>
<evidence type="ECO:0000256" key="1">
    <source>
        <dbReference type="ARBA" id="ARBA00004651"/>
    </source>
</evidence>
<feature type="transmembrane region" description="Helical" evidence="7">
    <location>
        <begin position="156"/>
        <end position="176"/>
    </location>
</feature>
<comment type="similarity">
    <text evidence="2">Belongs to the peptidase A24 family.</text>
</comment>
<name>A0A4Q7PNC9_9FIRM</name>
<dbReference type="InterPro" id="IPR050882">
    <property type="entry name" value="Prepilin_peptidase/N-MTase"/>
</dbReference>
<dbReference type="Gene3D" id="1.20.120.1220">
    <property type="match status" value="1"/>
</dbReference>